<name>A0AAX4L2S1_9CREN</name>
<feature type="transmembrane region" description="Helical" evidence="1">
    <location>
        <begin position="12"/>
        <end position="38"/>
    </location>
</feature>
<keyword evidence="1" id="KW-0472">Membrane</keyword>
<feature type="transmembrane region" description="Helical" evidence="1">
    <location>
        <begin position="58"/>
        <end position="75"/>
    </location>
</feature>
<dbReference type="GeneID" id="89335524"/>
<dbReference type="EMBL" id="CP146016">
    <property type="protein sequence ID" value="WWQ60895.1"/>
    <property type="molecule type" value="Genomic_DNA"/>
</dbReference>
<dbReference type="RefSeq" id="WP_338602384.1">
    <property type="nucleotide sequence ID" value="NZ_CP146016.1"/>
</dbReference>
<protein>
    <submittedName>
        <fullName evidence="2">Uncharacterized protein</fullName>
    </submittedName>
</protein>
<feature type="transmembrane region" description="Helical" evidence="1">
    <location>
        <begin position="115"/>
        <end position="138"/>
    </location>
</feature>
<feature type="transmembrane region" description="Helical" evidence="1">
    <location>
        <begin position="87"/>
        <end position="109"/>
    </location>
</feature>
<accession>A0AAX4L2S1</accession>
<organism evidence="2 3">
    <name type="scientific">Sulfolobus tengchongensis</name>
    <dbReference type="NCBI Taxonomy" id="207809"/>
    <lineage>
        <taxon>Archaea</taxon>
        <taxon>Thermoproteota</taxon>
        <taxon>Thermoprotei</taxon>
        <taxon>Sulfolobales</taxon>
        <taxon>Sulfolobaceae</taxon>
        <taxon>Sulfolobus</taxon>
    </lineage>
</organism>
<keyword evidence="1" id="KW-1133">Transmembrane helix</keyword>
<evidence type="ECO:0000313" key="2">
    <source>
        <dbReference type="EMBL" id="WWQ60895.1"/>
    </source>
</evidence>
<proteinExistence type="predicted"/>
<dbReference type="AlphaFoldDB" id="A0AAX4L2S1"/>
<evidence type="ECO:0000313" key="3">
    <source>
        <dbReference type="Proteomes" id="UP001432202"/>
    </source>
</evidence>
<reference evidence="2 3" key="1">
    <citation type="submission" date="2024-02" db="EMBL/GenBank/DDBJ databases">
        <title>STSV induces naive adaptation in Sulfolobus.</title>
        <authorList>
            <person name="Xiang X."/>
            <person name="Song M."/>
        </authorList>
    </citation>
    <scope>NUCLEOTIDE SEQUENCE [LARGE SCALE GENOMIC DNA]</scope>
    <source>
        <strain evidence="2 3">RT2</strain>
    </source>
</reference>
<sequence>MVEVNSRILAYNIATSVGYSFILTIVMAIISLIVKAFYPPSPFEISPIEALIHSPAEGIVQILILILLVGFAFPARTQLERLSLIQVRKIAIITAISYLAFSLLPYAFIVSYPQTYVGLTIAYNILNGVFSGFISIILP</sequence>
<keyword evidence="3" id="KW-1185">Reference proteome</keyword>
<gene>
    <name evidence="2" type="ORF">V6M85_02105</name>
</gene>
<dbReference type="Proteomes" id="UP001432202">
    <property type="component" value="Chromosome"/>
</dbReference>
<keyword evidence="1" id="KW-0812">Transmembrane</keyword>
<evidence type="ECO:0000256" key="1">
    <source>
        <dbReference type="SAM" id="Phobius"/>
    </source>
</evidence>